<dbReference type="PANTHER" id="PTHR42790">
    <property type="entry name" value="AMINOTRANSFERASE"/>
    <property type="match status" value="1"/>
</dbReference>
<dbReference type="GO" id="GO:0030170">
    <property type="term" value="F:pyridoxal phosphate binding"/>
    <property type="evidence" value="ECO:0007669"/>
    <property type="project" value="InterPro"/>
</dbReference>
<evidence type="ECO:0000256" key="2">
    <source>
        <dbReference type="ARBA" id="ARBA00007441"/>
    </source>
</evidence>
<dbReference type="Gene3D" id="3.40.640.10">
    <property type="entry name" value="Type I PLP-dependent aspartate aminotransferase-like (Major domain)"/>
    <property type="match status" value="1"/>
</dbReference>
<dbReference type="Gene3D" id="3.90.1150.10">
    <property type="entry name" value="Aspartate Aminotransferase, domain 1"/>
    <property type="match status" value="1"/>
</dbReference>
<keyword evidence="9" id="KW-1185">Reference proteome</keyword>
<proteinExistence type="inferred from homology"/>
<dbReference type="FunFam" id="3.40.640.10:FF:000053">
    <property type="entry name" value="Aminotransferase, class I"/>
    <property type="match status" value="1"/>
</dbReference>
<feature type="domain" description="Aminotransferase class I/classII large" evidence="7">
    <location>
        <begin position="48"/>
        <end position="394"/>
    </location>
</feature>
<dbReference type="InterPro" id="IPR015422">
    <property type="entry name" value="PyrdxlP-dep_Trfase_small"/>
</dbReference>
<keyword evidence="5" id="KW-0808">Transferase</keyword>
<name>A0AAN1XYD9_UNVUL</name>
<evidence type="ECO:0000256" key="4">
    <source>
        <dbReference type="ARBA" id="ARBA00022576"/>
    </source>
</evidence>
<keyword evidence="4 8" id="KW-0032">Aminotransferase</keyword>
<organism evidence="8 9">
    <name type="scientific">Vulcanimicrobium alpinum</name>
    <dbReference type="NCBI Taxonomy" id="3016050"/>
    <lineage>
        <taxon>Bacteria</taxon>
        <taxon>Bacillati</taxon>
        <taxon>Vulcanimicrobiota</taxon>
        <taxon>Vulcanimicrobiia</taxon>
        <taxon>Vulcanimicrobiales</taxon>
        <taxon>Vulcanimicrobiaceae</taxon>
        <taxon>Vulcanimicrobium</taxon>
    </lineage>
</organism>
<dbReference type="Pfam" id="PF00155">
    <property type="entry name" value="Aminotran_1_2"/>
    <property type="match status" value="1"/>
</dbReference>
<dbReference type="SUPFAM" id="SSF53383">
    <property type="entry name" value="PLP-dependent transferases"/>
    <property type="match status" value="1"/>
</dbReference>
<sequence length="403" mass="43983">MDILVKPQRLARRCERLKPSTIREMLKVTQNPDVISFGGGLPAAELFPVAEISAAQDRVMRTRGASALQYSVTDGVTELREWVAARMRAQHGVAVDADDVVITGGSQQGLDLYGRVFLDAGDIVALENPSYLGAIQAFDAFEPAYLPAESDENGIVPAALERAFANADPLPKFLYLVANYENPTGRTLAAERRPEIVAICARYGVPILEDDPYGEIAFEQHAPPALLSHAANGAVTYLGTGSKMVAPGLRVAWMVIPDRTLREKIVTAKQGADLHSSTYAQYVFHAYVEDEARLRGHLNTVRATYRARRDAMVAALAAQMPAHVRWNVPGGGMFLWVTVGAGIDTEELFEHAVRDGVVFVPGRPFYPHRDRGDGMRLNFSAMPEPRIDEGIARLATAIRHLGG</sequence>
<dbReference type="InterPro" id="IPR015421">
    <property type="entry name" value="PyrdxlP-dep_Trfase_major"/>
</dbReference>
<evidence type="ECO:0000256" key="6">
    <source>
        <dbReference type="ARBA" id="ARBA00022898"/>
    </source>
</evidence>
<keyword evidence="6" id="KW-0663">Pyridoxal phosphate</keyword>
<dbReference type="EMBL" id="AP025523">
    <property type="protein sequence ID" value="BDE07653.1"/>
    <property type="molecule type" value="Genomic_DNA"/>
</dbReference>
<comment type="cofactor">
    <cofactor evidence="1">
        <name>pyridoxal 5'-phosphate</name>
        <dbReference type="ChEBI" id="CHEBI:597326"/>
    </cofactor>
</comment>
<evidence type="ECO:0000256" key="3">
    <source>
        <dbReference type="ARBA" id="ARBA00011738"/>
    </source>
</evidence>
<dbReference type="KEGG" id="vab:WPS_29290"/>
<evidence type="ECO:0000256" key="5">
    <source>
        <dbReference type="ARBA" id="ARBA00022679"/>
    </source>
</evidence>
<dbReference type="RefSeq" id="WP_317995231.1">
    <property type="nucleotide sequence ID" value="NZ_AP025523.1"/>
</dbReference>
<dbReference type="GO" id="GO:1901605">
    <property type="term" value="P:alpha-amino acid metabolic process"/>
    <property type="evidence" value="ECO:0007669"/>
    <property type="project" value="TreeGrafter"/>
</dbReference>
<dbReference type="InterPro" id="IPR015424">
    <property type="entry name" value="PyrdxlP-dep_Trfase"/>
</dbReference>
<evidence type="ECO:0000259" key="7">
    <source>
        <dbReference type="Pfam" id="PF00155"/>
    </source>
</evidence>
<dbReference type="CDD" id="cd00609">
    <property type="entry name" value="AAT_like"/>
    <property type="match status" value="1"/>
</dbReference>
<protein>
    <submittedName>
        <fullName evidence="8">2-aminoadipate aminotransferase</fullName>
    </submittedName>
</protein>
<dbReference type="InterPro" id="IPR050859">
    <property type="entry name" value="Class-I_PLP-dep_aminotransf"/>
</dbReference>
<dbReference type="AlphaFoldDB" id="A0AAN1XYD9"/>
<dbReference type="PANTHER" id="PTHR42790:SF19">
    <property type="entry name" value="KYNURENINE_ALPHA-AMINOADIPATE AMINOTRANSFERASE, MITOCHONDRIAL"/>
    <property type="match status" value="1"/>
</dbReference>
<evidence type="ECO:0000313" key="9">
    <source>
        <dbReference type="Proteomes" id="UP001317532"/>
    </source>
</evidence>
<reference evidence="8 9" key="1">
    <citation type="journal article" date="2022" name="ISME Commun">
        <title>Vulcanimicrobium alpinus gen. nov. sp. nov., the first cultivated representative of the candidate phylum 'Eremiobacterota', is a metabolically versatile aerobic anoxygenic phototroph.</title>
        <authorList>
            <person name="Yabe S."/>
            <person name="Muto K."/>
            <person name="Abe K."/>
            <person name="Yokota A."/>
            <person name="Staudigel H."/>
            <person name="Tebo B.M."/>
        </authorList>
    </citation>
    <scope>NUCLEOTIDE SEQUENCE [LARGE SCALE GENOMIC DNA]</scope>
    <source>
        <strain evidence="8 9">WC8-2</strain>
    </source>
</reference>
<dbReference type="InterPro" id="IPR004839">
    <property type="entry name" value="Aminotransferase_I/II_large"/>
</dbReference>
<dbReference type="Proteomes" id="UP001317532">
    <property type="component" value="Chromosome"/>
</dbReference>
<comment type="similarity">
    <text evidence="2">Belongs to the class-I pyridoxal-phosphate-dependent aminotransferase family.</text>
</comment>
<gene>
    <name evidence="8" type="primary">avtA</name>
    <name evidence="8" type="ORF">WPS_29290</name>
</gene>
<accession>A0AAN1XYD9</accession>
<dbReference type="GO" id="GO:0008483">
    <property type="term" value="F:transaminase activity"/>
    <property type="evidence" value="ECO:0007669"/>
    <property type="project" value="UniProtKB-KW"/>
</dbReference>
<evidence type="ECO:0000313" key="8">
    <source>
        <dbReference type="EMBL" id="BDE07653.1"/>
    </source>
</evidence>
<evidence type="ECO:0000256" key="1">
    <source>
        <dbReference type="ARBA" id="ARBA00001933"/>
    </source>
</evidence>
<comment type="subunit">
    <text evidence="3">Homodimer.</text>
</comment>